<dbReference type="EMBL" id="SDMP01000003">
    <property type="protein sequence ID" value="RYR69774.1"/>
    <property type="molecule type" value="Genomic_DNA"/>
</dbReference>
<accession>A0A445E2V0</accession>
<protein>
    <submittedName>
        <fullName evidence="1">Uncharacterized protein</fullName>
    </submittedName>
</protein>
<proteinExistence type="predicted"/>
<evidence type="ECO:0000313" key="2">
    <source>
        <dbReference type="Proteomes" id="UP000289738"/>
    </source>
</evidence>
<reference evidence="1 2" key="1">
    <citation type="submission" date="2019-01" db="EMBL/GenBank/DDBJ databases">
        <title>Sequencing of cultivated peanut Arachis hypogaea provides insights into genome evolution and oil improvement.</title>
        <authorList>
            <person name="Chen X."/>
        </authorList>
    </citation>
    <scope>NUCLEOTIDE SEQUENCE [LARGE SCALE GENOMIC DNA]</scope>
    <source>
        <strain evidence="2">cv. Fuhuasheng</strain>
        <tissue evidence="1">Leaves</tissue>
    </source>
</reference>
<comment type="caution">
    <text evidence="1">The sequence shown here is derived from an EMBL/GenBank/DDBJ whole genome shotgun (WGS) entry which is preliminary data.</text>
</comment>
<dbReference type="AlphaFoldDB" id="A0A445E2V0"/>
<sequence length="234" mass="26426">MLQITPDHFFSWLSYSSAKECKIELQMIPNKKGLFGLPQQHTSATSLNRSCMSKRLTFSGSGSGTKVIIFLSLKFHAFTCAFQNRIRAMRFCFKIGVLFVTGFSECSFYQNIRMMVANSSKPVFEIIFKIDLTLGKIMIYSLNNTFDAIFFSHRLHVIFIFKVFRRKSIALFCAKGVVIGLRHSAQYHCCLSDTASSIFEGSDFPASYSSGFSEYASLLGQSSSMKTNECDNDH</sequence>
<evidence type="ECO:0000313" key="1">
    <source>
        <dbReference type="EMBL" id="RYR69774.1"/>
    </source>
</evidence>
<gene>
    <name evidence="1" type="ORF">Ahy_A03g016317</name>
</gene>
<dbReference type="Proteomes" id="UP000289738">
    <property type="component" value="Chromosome A03"/>
</dbReference>
<organism evidence="1 2">
    <name type="scientific">Arachis hypogaea</name>
    <name type="common">Peanut</name>
    <dbReference type="NCBI Taxonomy" id="3818"/>
    <lineage>
        <taxon>Eukaryota</taxon>
        <taxon>Viridiplantae</taxon>
        <taxon>Streptophyta</taxon>
        <taxon>Embryophyta</taxon>
        <taxon>Tracheophyta</taxon>
        <taxon>Spermatophyta</taxon>
        <taxon>Magnoliopsida</taxon>
        <taxon>eudicotyledons</taxon>
        <taxon>Gunneridae</taxon>
        <taxon>Pentapetalae</taxon>
        <taxon>rosids</taxon>
        <taxon>fabids</taxon>
        <taxon>Fabales</taxon>
        <taxon>Fabaceae</taxon>
        <taxon>Papilionoideae</taxon>
        <taxon>50 kb inversion clade</taxon>
        <taxon>dalbergioids sensu lato</taxon>
        <taxon>Dalbergieae</taxon>
        <taxon>Pterocarpus clade</taxon>
        <taxon>Arachis</taxon>
    </lineage>
</organism>
<keyword evidence="2" id="KW-1185">Reference proteome</keyword>
<name>A0A445E2V0_ARAHY</name>